<evidence type="ECO:0000313" key="22">
    <source>
        <dbReference type="EMBL" id="KAK1425882.1"/>
    </source>
</evidence>
<dbReference type="Gene3D" id="3.30.200.20">
    <property type="entry name" value="Phosphorylase Kinase, domain 1"/>
    <property type="match status" value="1"/>
</dbReference>
<comment type="catalytic activity">
    <reaction evidence="17">
        <text>L-threonyl-[protein] + ATP = O-phospho-L-threonyl-[protein] + ADP + H(+)</text>
        <dbReference type="Rhea" id="RHEA:46608"/>
        <dbReference type="Rhea" id="RHEA-COMP:11060"/>
        <dbReference type="Rhea" id="RHEA-COMP:11605"/>
        <dbReference type="ChEBI" id="CHEBI:15378"/>
        <dbReference type="ChEBI" id="CHEBI:30013"/>
        <dbReference type="ChEBI" id="CHEBI:30616"/>
        <dbReference type="ChEBI" id="CHEBI:61977"/>
        <dbReference type="ChEBI" id="CHEBI:456216"/>
        <dbReference type="EC" id="2.7.11.1"/>
    </reaction>
</comment>
<evidence type="ECO:0000256" key="12">
    <source>
        <dbReference type="ARBA" id="ARBA00022840"/>
    </source>
</evidence>
<dbReference type="GO" id="GO:0004674">
    <property type="term" value="F:protein serine/threonine kinase activity"/>
    <property type="evidence" value="ECO:0007669"/>
    <property type="project" value="UniProtKB-KW"/>
</dbReference>
<dbReference type="EMBL" id="JAUHHV010000005">
    <property type="protein sequence ID" value="KAK1425882.1"/>
    <property type="molecule type" value="Genomic_DNA"/>
</dbReference>
<dbReference type="GO" id="GO:0048638">
    <property type="term" value="P:regulation of developmental growth"/>
    <property type="evidence" value="ECO:0007669"/>
    <property type="project" value="UniProtKB-ARBA"/>
</dbReference>
<evidence type="ECO:0000256" key="8">
    <source>
        <dbReference type="ARBA" id="ARBA00022729"/>
    </source>
</evidence>
<dbReference type="InterPro" id="IPR011009">
    <property type="entry name" value="Kinase-like_dom_sf"/>
</dbReference>
<comment type="similarity">
    <text evidence="2">Belongs to the protein kinase superfamily. Ser/Thr protein kinase family.</text>
</comment>
<dbReference type="InterPro" id="IPR051824">
    <property type="entry name" value="LRR_Rcpt-Like_S/T_Kinase"/>
</dbReference>
<evidence type="ECO:0000259" key="21">
    <source>
        <dbReference type="PROSITE" id="PS50011"/>
    </source>
</evidence>
<keyword evidence="5" id="KW-0433">Leucine-rich repeat</keyword>
<comment type="caution">
    <text evidence="22">The sequence shown here is derived from an EMBL/GenBank/DDBJ whole genome shotgun (WGS) entry which is preliminary data.</text>
</comment>
<evidence type="ECO:0000256" key="9">
    <source>
        <dbReference type="ARBA" id="ARBA00022737"/>
    </source>
</evidence>
<dbReference type="FunFam" id="3.80.10.10:FF:000021">
    <property type="entry name" value="Putative LRR receptor-like serine/threonine-protein kinase"/>
    <property type="match status" value="1"/>
</dbReference>
<dbReference type="FunFam" id="3.30.200.20:FF:000015">
    <property type="entry name" value="Somatic embryogenesis receptor kinase 1"/>
    <property type="match status" value="1"/>
</dbReference>
<feature type="transmembrane region" description="Helical" evidence="20">
    <location>
        <begin position="242"/>
        <end position="266"/>
    </location>
</feature>
<evidence type="ECO:0000256" key="14">
    <source>
        <dbReference type="ARBA" id="ARBA00023136"/>
    </source>
</evidence>
<evidence type="ECO:0000256" key="10">
    <source>
        <dbReference type="ARBA" id="ARBA00022741"/>
    </source>
</evidence>
<dbReference type="PROSITE" id="PS00108">
    <property type="entry name" value="PROTEIN_KINASE_ST"/>
    <property type="match status" value="1"/>
</dbReference>
<comment type="subcellular location">
    <subcellularLocation>
        <location evidence="1">Membrane</location>
        <topology evidence="1">Single-pass type I membrane protein</topology>
    </subcellularLocation>
</comment>
<accession>A0AAD8NYQ8</accession>
<feature type="domain" description="Protein kinase" evidence="21">
    <location>
        <begin position="306"/>
        <end position="586"/>
    </location>
</feature>
<dbReference type="InterPro" id="IPR001611">
    <property type="entry name" value="Leu-rich_rpt"/>
</dbReference>
<keyword evidence="4" id="KW-0723">Serine/threonine-protein kinase</keyword>
<evidence type="ECO:0000256" key="6">
    <source>
        <dbReference type="ARBA" id="ARBA00022679"/>
    </source>
</evidence>
<dbReference type="AlphaFoldDB" id="A0AAD8NYQ8"/>
<evidence type="ECO:0000256" key="11">
    <source>
        <dbReference type="ARBA" id="ARBA00022777"/>
    </source>
</evidence>
<evidence type="ECO:0000256" key="16">
    <source>
        <dbReference type="ARBA" id="ARBA00023180"/>
    </source>
</evidence>
<dbReference type="SMART" id="SM00220">
    <property type="entry name" value="S_TKc"/>
    <property type="match status" value="1"/>
</dbReference>
<feature type="binding site" evidence="19">
    <location>
        <position position="334"/>
    </location>
    <ligand>
        <name>ATP</name>
        <dbReference type="ChEBI" id="CHEBI:30616"/>
    </ligand>
</feature>
<dbReference type="PANTHER" id="PTHR48006:SF90">
    <property type="entry name" value="PROTEIN KINASE DOMAIN-CONTAINING PROTEIN"/>
    <property type="match status" value="1"/>
</dbReference>
<keyword evidence="11" id="KW-0418">Kinase</keyword>
<evidence type="ECO:0000256" key="3">
    <source>
        <dbReference type="ARBA" id="ARBA00012513"/>
    </source>
</evidence>
<dbReference type="Pfam" id="PF00069">
    <property type="entry name" value="Pkinase"/>
    <property type="match status" value="1"/>
</dbReference>
<keyword evidence="8" id="KW-0732">Signal</keyword>
<keyword evidence="10 19" id="KW-0547">Nucleotide-binding</keyword>
<keyword evidence="7 20" id="KW-0812">Transmembrane</keyword>
<dbReference type="Gene3D" id="1.10.510.10">
    <property type="entry name" value="Transferase(Phosphotransferase) domain 1"/>
    <property type="match status" value="1"/>
</dbReference>
<keyword evidence="9" id="KW-0677">Repeat</keyword>
<keyword evidence="16" id="KW-0325">Glycoprotein</keyword>
<dbReference type="InterPro" id="IPR008271">
    <property type="entry name" value="Ser/Thr_kinase_AS"/>
</dbReference>
<evidence type="ECO:0000256" key="7">
    <source>
        <dbReference type="ARBA" id="ARBA00022692"/>
    </source>
</evidence>
<evidence type="ECO:0000313" key="23">
    <source>
        <dbReference type="Proteomes" id="UP001229421"/>
    </source>
</evidence>
<evidence type="ECO:0000256" key="19">
    <source>
        <dbReference type="PROSITE-ProRule" id="PRU10141"/>
    </source>
</evidence>
<evidence type="ECO:0000256" key="4">
    <source>
        <dbReference type="ARBA" id="ARBA00022527"/>
    </source>
</evidence>
<name>A0AAD8NYQ8_TARER</name>
<evidence type="ECO:0000256" key="5">
    <source>
        <dbReference type="ARBA" id="ARBA00022614"/>
    </source>
</evidence>
<evidence type="ECO:0000256" key="2">
    <source>
        <dbReference type="ARBA" id="ARBA00008684"/>
    </source>
</evidence>
<dbReference type="Pfam" id="PF08263">
    <property type="entry name" value="LRRNT_2"/>
    <property type="match status" value="1"/>
</dbReference>
<keyword evidence="23" id="KW-1185">Reference proteome</keyword>
<reference evidence="22" key="1">
    <citation type="journal article" date="2023" name="bioRxiv">
        <title>Improved chromosome-level genome assembly for marigold (Tagetes erecta).</title>
        <authorList>
            <person name="Jiang F."/>
            <person name="Yuan L."/>
            <person name="Wang S."/>
            <person name="Wang H."/>
            <person name="Xu D."/>
            <person name="Wang A."/>
            <person name="Fan W."/>
        </authorList>
    </citation>
    <scope>NUCLEOTIDE SEQUENCE</scope>
    <source>
        <strain evidence="22">WSJ</strain>
        <tissue evidence="22">Leaf</tissue>
    </source>
</reference>
<evidence type="ECO:0000256" key="20">
    <source>
        <dbReference type="SAM" id="Phobius"/>
    </source>
</evidence>
<dbReference type="GO" id="GO:0005524">
    <property type="term" value="F:ATP binding"/>
    <property type="evidence" value="ECO:0007669"/>
    <property type="project" value="UniProtKB-UniRule"/>
</dbReference>
<evidence type="ECO:0000256" key="13">
    <source>
        <dbReference type="ARBA" id="ARBA00022989"/>
    </source>
</evidence>
<proteinExistence type="inferred from homology"/>
<dbReference type="Gene3D" id="3.80.10.10">
    <property type="entry name" value="Ribonuclease Inhibitor"/>
    <property type="match status" value="1"/>
</dbReference>
<dbReference type="InterPro" id="IPR000719">
    <property type="entry name" value="Prot_kinase_dom"/>
</dbReference>
<dbReference type="InterPro" id="IPR013210">
    <property type="entry name" value="LRR_N_plant-typ"/>
</dbReference>
<evidence type="ECO:0000256" key="17">
    <source>
        <dbReference type="ARBA" id="ARBA00047899"/>
    </source>
</evidence>
<evidence type="ECO:0000256" key="15">
    <source>
        <dbReference type="ARBA" id="ARBA00023170"/>
    </source>
</evidence>
<dbReference type="PROSITE" id="PS50011">
    <property type="entry name" value="PROTEIN_KINASE_DOM"/>
    <property type="match status" value="1"/>
</dbReference>
<dbReference type="InterPro" id="IPR032675">
    <property type="entry name" value="LRR_dom_sf"/>
</dbReference>
<keyword evidence="14 20" id="KW-0472">Membrane</keyword>
<protein>
    <recommendedName>
        <fullName evidence="3">non-specific serine/threonine protein kinase</fullName>
        <ecNumber evidence="3">2.7.11.1</ecNumber>
    </recommendedName>
</protein>
<keyword evidence="6" id="KW-0808">Transferase</keyword>
<dbReference type="PROSITE" id="PS00107">
    <property type="entry name" value="PROTEIN_KINASE_ATP"/>
    <property type="match status" value="1"/>
</dbReference>
<evidence type="ECO:0000256" key="1">
    <source>
        <dbReference type="ARBA" id="ARBA00004479"/>
    </source>
</evidence>
<comment type="catalytic activity">
    <reaction evidence="18">
        <text>L-seryl-[protein] + ATP = O-phospho-L-seryl-[protein] + ADP + H(+)</text>
        <dbReference type="Rhea" id="RHEA:17989"/>
        <dbReference type="Rhea" id="RHEA-COMP:9863"/>
        <dbReference type="Rhea" id="RHEA-COMP:11604"/>
        <dbReference type="ChEBI" id="CHEBI:15378"/>
        <dbReference type="ChEBI" id="CHEBI:29999"/>
        <dbReference type="ChEBI" id="CHEBI:30616"/>
        <dbReference type="ChEBI" id="CHEBI:83421"/>
        <dbReference type="ChEBI" id="CHEBI:456216"/>
        <dbReference type="EC" id="2.7.11.1"/>
    </reaction>
</comment>
<dbReference type="SUPFAM" id="SSF52058">
    <property type="entry name" value="L domain-like"/>
    <property type="match status" value="1"/>
</dbReference>
<gene>
    <name evidence="22" type="ORF">QVD17_21244</name>
</gene>
<dbReference type="FunFam" id="1.10.510.10:FF:000016">
    <property type="entry name" value="Somatic embryogenesis receptor-like kinase 1"/>
    <property type="match status" value="1"/>
</dbReference>
<keyword evidence="12 19" id="KW-0067">ATP-binding</keyword>
<dbReference type="SUPFAM" id="SSF56112">
    <property type="entry name" value="Protein kinase-like (PK-like)"/>
    <property type="match status" value="1"/>
</dbReference>
<keyword evidence="13 20" id="KW-1133">Transmembrane helix</keyword>
<evidence type="ECO:0000256" key="18">
    <source>
        <dbReference type="ARBA" id="ARBA00048679"/>
    </source>
</evidence>
<dbReference type="EC" id="2.7.11.1" evidence="3"/>
<dbReference type="InterPro" id="IPR017441">
    <property type="entry name" value="Protein_kinase_ATP_BS"/>
</dbReference>
<dbReference type="Proteomes" id="UP001229421">
    <property type="component" value="Unassembled WGS sequence"/>
</dbReference>
<dbReference type="Pfam" id="PF00560">
    <property type="entry name" value="LRR_1"/>
    <property type="match status" value="3"/>
</dbReference>
<dbReference type="GO" id="GO:0016020">
    <property type="term" value="C:membrane"/>
    <property type="evidence" value="ECO:0007669"/>
    <property type="project" value="UniProtKB-SubCell"/>
</dbReference>
<organism evidence="22 23">
    <name type="scientific">Tagetes erecta</name>
    <name type="common">African marigold</name>
    <dbReference type="NCBI Taxonomy" id="13708"/>
    <lineage>
        <taxon>Eukaryota</taxon>
        <taxon>Viridiplantae</taxon>
        <taxon>Streptophyta</taxon>
        <taxon>Embryophyta</taxon>
        <taxon>Tracheophyta</taxon>
        <taxon>Spermatophyta</taxon>
        <taxon>Magnoliopsida</taxon>
        <taxon>eudicotyledons</taxon>
        <taxon>Gunneridae</taxon>
        <taxon>Pentapetalae</taxon>
        <taxon>asterids</taxon>
        <taxon>campanulids</taxon>
        <taxon>Asterales</taxon>
        <taxon>Asteraceae</taxon>
        <taxon>Asteroideae</taxon>
        <taxon>Heliantheae alliance</taxon>
        <taxon>Tageteae</taxon>
        <taxon>Tagetes</taxon>
    </lineage>
</organism>
<dbReference type="PANTHER" id="PTHR48006">
    <property type="entry name" value="LEUCINE-RICH REPEAT-CONTAINING PROTEIN DDB_G0281931-RELATED"/>
    <property type="match status" value="1"/>
</dbReference>
<keyword evidence="15" id="KW-0675">Receptor</keyword>
<sequence>MFLNMKKMGYVFGVIGFVVLVCVNVSSATLSPSGVNFEVVALMAIKQDVKDPHNVLDNWDLSSVDPCSWKMVTCTTDGSVYALGMPGQDISGILSPAIGNLTKLQSITLQNNAFSGPVPDAIGKLWNLQTLDLSGNKFSGELPSSLGDLKNLNLLRLNNNSLTGPVPDSLSKVGGLTLVDVSYNNLSGSLPKIAARTFKITGNPLLCEHNSENDCSLHPEPLSFPSDGNSGESSPGNKNHHLAIALGTSFGSVLLLILVVALLIWWRYRKNQQIFFDVNDQYDPEVCLGHLKRFTFKELRAATDHFNVKNILGKGGFGIVYKGSLTDGTIVAVKRLKDDINFGGEIQFQTEVETISLAVHRNLLRLWGFCSTENERILVYPFMPNGSVASKLKDHINGKPVLDWSRRKNIALGTARGLLYLHEQSDPKIIHRDVKAANILLDGDFEAVVGDFGLAKLLDHGDSHVTTAVRGTVGHIAPEYLSTGQSSEKTDVFGFGILLLELITGQRALDFGRTSANQKVVMLDWVKKLHQDGKLNLMVDKSLKNSFDAVELEEMVQVALLCTQFNPLNRPKMSEVLRMLEGEGLVERWEASENIMTPRFHASETFPQRYADYIEECSLVSEAMELSGPR</sequence>